<feature type="transmembrane region" description="Helical" evidence="8">
    <location>
        <begin position="27"/>
        <end position="47"/>
    </location>
</feature>
<dbReference type="RefSeq" id="WP_058295644.1">
    <property type="nucleotide sequence ID" value="NZ_CAMRXB010000049.1"/>
</dbReference>
<feature type="transmembrane region" description="Helical" evidence="8">
    <location>
        <begin position="53"/>
        <end position="73"/>
    </location>
</feature>
<dbReference type="AlphaFoldDB" id="A0A2A7MIT0"/>
<dbReference type="Pfam" id="PF12821">
    <property type="entry name" value="ThrE_2"/>
    <property type="match status" value="1"/>
</dbReference>
<feature type="domain" description="Threonine/Serine exporter ThrE" evidence="9">
    <location>
        <begin position="6"/>
        <end position="132"/>
    </location>
</feature>
<dbReference type="GO" id="GO:0005886">
    <property type="term" value="C:plasma membrane"/>
    <property type="evidence" value="ECO:0007669"/>
    <property type="project" value="UniProtKB-SubCell"/>
</dbReference>
<evidence type="ECO:0000256" key="7">
    <source>
        <dbReference type="ARBA" id="ARBA00034125"/>
    </source>
</evidence>
<organism evidence="10 11">
    <name type="scientific">Clostridium neonatale</name>
    <dbReference type="NCBI Taxonomy" id="137838"/>
    <lineage>
        <taxon>Bacteria</taxon>
        <taxon>Bacillati</taxon>
        <taxon>Bacillota</taxon>
        <taxon>Clostridia</taxon>
        <taxon>Eubacteriales</taxon>
        <taxon>Clostridiaceae</taxon>
        <taxon>Clostridium</taxon>
    </lineage>
</organism>
<dbReference type="PANTHER" id="PTHR34390:SF1">
    <property type="entry name" value="SUCCINATE TRANSPORTER SUBUNIT YJJB-RELATED"/>
    <property type="match status" value="1"/>
</dbReference>
<dbReference type="InterPro" id="IPR024528">
    <property type="entry name" value="ThrE_2"/>
</dbReference>
<evidence type="ECO:0000313" key="11">
    <source>
        <dbReference type="Proteomes" id="UP000220840"/>
    </source>
</evidence>
<keyword evidence="4 8" id="KW-0812">Transmembrane</keyword>
<dbReference type="OrthoDB" id="9810047at2"/>
<keyword evidence="5 8" id="KW-1133">Transmembrane helix</keyword>
<keyword evidence="3" id="KW-0997">Cell inner membrane</keyword>
<feature type="transmembrane region" description="Helical" evidence="8">
    <location>
        <begin position="114"/>
        <end position="137"/>
    </location>
</feature>
<keyword evidence="11" id="KW-1185">Reference proteome</keyword>
<keyword evidence="6 8" id="KW-0472">Membrane</keyword>
<name>A0A2A7MIT0_9CLOT</name>
<evidence type="ECO:0000259" key="9">
    <source>
        <dbReference type="Pfam" id="PF12821"/>
    </source>
</evidence>
<evidence type="ECO:0000256" key="8">
    <source>
        <dbReference type="SAM" id="Phobius"/>
    </source>
</evidence>
<dbReference type="InterPro" id="IPR050539">
    <property type="entry name" value="ThrE_Dicarb/AminoAcid_Exp"/>
</dbReference>
<keyword evidence="2" id="KW-1003">Cell membrane</keyword>
<evidence type="ECO:0000256" key="6">
    <source>
        <dbReference type="ARBA" id="ARBA00023136"/>
    </source>
</evidence>
<evidence type="ECO:0000256" key="5">
    <source>
        <dbReference type="ARBA" id="ARBA00022989"/>
    </source>
</evidence>
<dbReference type="STRING" id="137838.GCA_001458595_02914"/>
<proteinExistence type="inferred from homology"/>
<evidence type="ECO:0000256" key="3">
    <source>
        <dbReference type="ARBA" id="ARBA00022519"/>
    </source>
</evidence>
<dbReference type="EMBL" id="PDCJ01000001">
    <property type="protein sequence ID" value="PEG31489.1"/>
    <property type="molecule type" value="Genomic_DNA"/>
</dbReference>
<evidence type="ECO:0000256" key="4">
    <source>
        <dbReference type="ARBA" id="ARBA00022692"/>
    </source>
</evidence>
<protein>
    <submittedName>
        <fullName evidence="10">Threonine/serine exporter</fullName>
    </submittedName>
</protein>
<comment type="similarity">
    <text evidence="7">Belongs to the ThrE exporter (TC 2.A.79) family.</text>
</comment>
<feature type="transmembrane region" description="Helical" evidence="8">
    <location>
        <begin position="80"/>
        <end position="102"/>
    </location>
</feature>
<evidence type="ECO:0000313" key="10">
    <source>
        <dbReference type="EMBL" id="PEG31489.1"/>
    </source>
</evidence>
<comment type="caution">
    <text evidence="10">The sequence shown here is derived from an EMBL/GenBank/DDBJ whole genome shotgun (WGS) entry which is preliminary data.</text>
</comment>
<accession>A0A2A7MIT0</accession>
<comment type="subcellular location">
    <subcellularLocation>
        <location evidence="1">Cell membrane</location>
        <topology evidence="1">Multi-pass membrane protein</topology>
    </subcellularLocation>
</comment>
<dbReference type="GO" id="GO:0015744">
    <property type="term" value="P:succinate transport"/>
    <property type="evidence" value="ECO:0007669"/>
    <property type="project" value="TreeGrafter"/>
</dbReference>
<dbReference type="Proteomes" id="UP000220840">
    <property type="component" value="Unassembled WGS sequence"/>
</dbReference>
<reference evidence="10 11" key="1">
    <citation type="submission" date="2017-10" db="EMBL/GenBank/DDBJ databases">
        <title>Effective Description of Clostridium neonatale sp. nov. linked to necrotizing enterocolitis in neonates and a clarification of species assignable to the genus Clostridium (Prazmowski 1880) emend. Lawson and Rainey 2016.</title>
        <authorList>
            <person name="Bernard K."/>
            <person name="Burdz T."/>
            <person name="Wiebe D."/>
            <person name="Balcewich B."/>
            <person name="Alfa M."/>
            <person name="Bernier A.-M."/>
        </authorList>
    </citation>
    <scope>NUCLEOTIDE SEQUENCE [LARGE SCALE GENOMIC DNA]</scope>
    <source>
        <strain evidence="10 11">LCDC99A005</strain>
    </source>
</reference>
<gene>
    <name evidence="10" type="ORF">CQ394_07220</name>
</gene>
<dbReference type="PANTHER" id="PTHR34390">
    <property type="entry name" value="UPF0442 PROTEIN YJJB-RELATED"/>
    <property type="match status" value="1"/>
</dbReference>
<evidence type="ECO:0000256" key="2">
    <source>
        <dbReference type="ARBA" id="ARBA00022475"/>
    </source>
</evidence>
<feature type="transmembrane region" description="Helical" evidence="8">
    <location>
        <begin position="6"/>
        <end position="22"/>
    </location>
</feature>
<sequence>MLIKMTFLAFLGSVFPVILFNIDRKKILWCGLAGALGWIAYSIFLTLTNSSVFASFFGAFAVNFYSEIMARIIKTPSSMFYVPGIFPIVPGFTAYTTVIALVQGNFPEALHKGILTLSIGFAIAFGIMLSFTIFKILHNIKLRKL</sequence>
<evidence type="ECO:0000256" key="1">
    <source>
        <dbReference type="ARBA" id="ARBA00004651"/>
    </source>
</evidence>